<sequence>MDSGRWLRLIWRILINGLKSYAIYALTIGNRSSRKQHQMMHQLNEKDFKPVLVSANVRRRQQPTEQRENPLLWSLN</sequence>
<dbReference type="AlphaFoldDB" id="A0A2M4DNJ0"/>
<evidence type="ECO:0000313" key="2">
    <source>
        <dbReference type="EMBL" id="MBW79091.1"/>
    </source>
</evidence>
<proteinExistence type="predicted"/>
<accession>A0A2M4DNJ0</accession>
<feature type="region of interest" description="Disordered" evidence="1">
    <location>
        <begin position="57"/>
        <end position="76"/>
    </location>
</feature>
<protein>
    <submittedName>
        <fullName evidence="2">Putative secreted protein</fullName>
    </submittedName>
</protein>
<organism evidence="2">
    <name type="scientific">Anopheles darlingi</name>
    <name type="common">Mosquito</name>
    <dbReference type="NCBI Taxonomy" id="43151"/>
    <lineage>
        <taxon>Eukaryota</taxon>
        <taxon>Metazoa</taxon>
        <taxon>Ecdysozoa</taxon>
        <taxon>Arthropoda</taxon>
        <taxon>Hexapoda</taxon>
        <taxon>Insecta</taxon>
        <taxon>Pterygota</taxon>
        <taxon>Neoptera</taxon>
        <taxon>Endopterygota</taxon>
        <taxon>Diptera</taxon>
        <taxon>Nematocera</taxon>
        <taxon>Culicoidea</taxon>
        <taxon>Culicidae</taxon>
        <taxon>Anophelinae</taxon>
        <taxon>Anopheles</taxon>
    </lineage>
</organism>
<name>A0A2M4DNJ0_ANODA</name>
<evidence type="ECO:0000256" key="1">
    <source>
        <dbReference type="SAM" id="MobiDB-lite"/>
    </source>
</evidence>
<reference evidence="2" key="1">
    <citation type="submission" date="2018-01" db="EMBL/GenBank/DDBJ databases">
        <title>An insight into the sialome of Amazonian anophelines.</title>
        <authorList>
            <person name="Ribeiro J.M."/>
            <person name="Scarpassa V."/>
            <person name="Calvo E."/>
        </authorList>
    </citation>
    <scope>NUCLEOTIDE SEQUENCE</scope>
</reference>
<dbReference type="EMBL" id="GGFL01014913">
    <property type="protein sequence ID" value="MBW79091.1"/>
    <property type="molecule type" value="Transcribed_RNA"/>
</dbReference>